<keyword evidence="3" id="KW-0378">Hydrolase</keyword>
<dbReference type="InterPro" id="IPR055132">
    <property type="entry name" value="RNase_J_b_CASP"/>
</dbReference>
<feature type="domain" description="Metallo-beta-lactamase" evidence="7">
    <location>
        <begin position="29"/>
        <end position="225"/>
    </location>
</feature>
<dbReference type="CDD" id="cd07714">
    <property type="entry name" value="RNaseJ_MBL-fold"/>
    <property type="match status" value="1"/>
</dbReference>
<dbReference type="Gene3D" id="3.10.20.580">
    <property type="match status" value="1"/>
</dbReference>
<evidence type="ECO:0000259" key="7">
    <source>
        <dbReference type="SMART" id="SM00849"/>
    </source>
</evidence>
<dbReference type="PANTHER" id="PTHR43694:SF1">
    <property type="entry name" value="RIBONUCLEASE J"/>
    <property type="match status" value="1"/>
</dbReference>
<organism evidence="8 10">
    <name type="scientific">Faecalibaculum rodentium</name>
    <dbReference type="NCBI Taxonomy" id="1702221"/>
    <lineage>
        <taxon>Bacteria</taxon>
        <taxon>Bacillati</taxon>
        <taxon>Bacillota</taxon>
        <taxon>Erysipelotrichia</taxon>
        <taxon>Erysipelotrichales</taxon>
        <taxon>Erysipelotrichaceae</taxon>
        <taxon>Faecalibaculum</taxon>
    </lineage>
</organism>
<dbReference type="PATRIC" id="fig|1702221.3.peg.999"/>
<gene>
    <name evidence="8" type="ORF">AALO17_10350</name>
    <name evidence="9" type="ORF">BO223_02530</name>
</gene>
<evidence type="ECO:0000256" key="1">
    <source>
        <dbReference type="ARBA" id="ARBA00022722"/>
    </source>
</evidence>
<evidence type="ECO:0000256" key="3">
    <source>
        <dbReference type="ARBA" id="ARBA00022801"/>
    </source>
</evidence>
<dbReference type="SUPFAM" id="SSF56281">
    <property type="entry name" value="Metallo-hydrolase/oxidoreductase"/>
    <property type="match status" value="1"/>
</dbReference>
<dbReference type="SMART" id="SM00849">
    <property type="entry name" value="Lactamase_B"/>
    <property type="match status" value="1"/>
</dbReference>
<sequence length="567" mass="64224">MPNKNNTAKSVKKDATVKIMALGGLDEDGKNMLVVEAGEDIYIIEAGLKFPDASQSLGIEYIIQDFSWFQDKKDRVKAIFITHGHDDVMGALPHLLRQVRADIYTAPLAAREISRMLKKEKISGVKIHKINRHDSKRISGRKISFFPVTQSYPGAYGLAISTSQGYVVYSGEFVENFDDLDDHFRGNITICSKLGQEGVLVLMQESKGAERSGNTSPRHRILPILEDTFTQYPDRHIFISVYTQSVYQIQEVMAACREANRPLVLYDKELRRLVDGLEEIGIDIPRHLIIPVDRTRDHDNTVILISGQGTPLFKQLSNIANNEVDDVQFSQDDVIVIASPVVPGVETVYKSMENDIYKRGGILKVIDHKKVLSMHASKEDLKMMIFMCRPKYYLPVKGEYRMLCANAMIAEEMGIDPDHIRILDNGQMAVFEDGELVSCKMEAELHDTMIDGKENWDMAGVVLKDREILSTDGVMVLAIGLDAKTKKIVNGPDIQTRGFIYLRDSEYITAECTKIMEDIIRENVEQKKYENLETRSQIRDKVSKYLFKTTGKRPMVLPVILEIGQRQ</sequence>
<dbReference type="Pfam" id="PF22505">
    <property type="entry name" value="RNase_J_b_CASP"/>
    <property type="match status" value="1"/>
</dbReference>
<dbReference type="EMBL" id="CP011391">
    <property type="protein sequence ID" value="AMK54169.1"/>
    <property type="molecule type" value="Genomic_DNA"/>
</dbReference>
<dbReference type="OrthoDB" id="9758375at2"/>
<evidence type="ECO:0000313" key="10">
    <source>
        <dbReference type="Proteomes" id="UP000069771"/>
    </source>
</evidence>
<dbReference type="InterPro" id="IPR011108">
    <property type="entry name" value="RMMBL"/>
</dbReference>
<keyword evidence="4" id="KW-0862">Zinc</keyword>
<dbReference type="KEGG" id="fro:AALO17_10350"/>
<dbReference type="InterPro" id="IPR041636">
    <property type="entry name" value="RNase_J_C"/>
</dbReference>
<proteinExistence type="predicted"/>
<dbReference type="GO" id="GO:0046872">
    <property type="term" value="F:metal ion binding"/>
    <property type="evidence" value="ECO:0007669"/>
    <property type="project" value="UniProtKB-KW"/>
</dbReference>
<evidence type="ECO:0000313" key="8">
    <source>
        <dbReference type="EMBL" id="AMK54169.1"/>
    </source>
</evidence>
<dbReference type="InterPro" id="IPR042173">
    <property type="entry name" value="RNase_J_2"/>
</dbReference>
<dbReference type="EMBL" id="MPJZ01000034">
    <property type="protein sequence ID" value="OLU46271.1"/>
    <property type="molecule type" value="Genomic_DNA"/>
</dbReference>
<evidence type="ECO:0000313" key="11">
    <source>
        <dbReference type="Proteomes" id="UP000186758"/>
    </source>
</evidence>
<dbReference type="AlphaFoldDB" id="A0A140DU42"/>
<dbReference type="GO" id="GO:0004527">
    <property type="term" value="F:exonuclease activity"/>
    <property type="evidence" value="ECO:0007669"/>
    <property type="project" value="UniProtKB-KW"/>
</dbReference>
<dbReference type="Pfam" id="PF07521">
    <property type="entry name" value="RMMBL"/>
    <property type="match status" value="1"/>
</dbReference>
<dbReference type="GeneID" id="78477810"/>
<keyword evidence="10" id="KW-1185">Reference proteome</keyword>
<evidence type="ECO:0000256" key="6">
    <source>
        <dbReference type="ARBA" id="ARBA00022884"/>
    </source>
</evidence>
<dbReference type="InterPro" id="IPR036866">
    <property type="entry name" value="RibonucZ/Hydroxyglut_hydro"/>
</dbReference>
<dbReference type="Pfam" id="PF17770">
    <property type="entry name" value="RNase_J_C"/>
    <property type="match status" value="1"/>
</dbReference>
<dbReference type="Proteomes" id="UP000186758">
    <property type="component" value="Unassembled WGS sequence"/>
</dbReference>
<name>A0A140DU42_9FIRM</name>
<keyword evidence="5" id="KW-0269">Exonuclease</keyword>
<accession>A0A140DU42</accession>
<dbReference type="GO" id="GO:0003723">
    <property type="term" value="F:RNA binding"/>
    <property type="evidence" value="ECO:0007669"/>
    <property type="project" value="UniProtKB-KW"/>
</dbReference>
<dbReference type="Proteomes" id="UP000069771">
    <property type="component" value="Chromosome"/>
</dbReference>
<reference evidence="8 10" key="1">
    <citation type="journal article" date="2016" name="Gut Pathog.">
        <title>Whole genome sequencing of "Faecalibaculum rodentium" ALO17, isolated from C57BL/6J laboratory mouse feces.</title>
        <authorList>
            <person name="Lim S."/>
            <person name="Chang D.H."/>
            <person name="Ahn S."/>
            <person name="Kim B.C."/>
        </authorList>
    </citation>
    <scope>NUCLEOTIDE SEQUENCE [LARGE SCALE GENOMIC DNA]</scope>
    <source>
        <strain evidence="8 10">Alo17</strain>
    </source>
</reference>
<dbReference type="Pfam" id="PF12706">
    <property type="entry name" value="Lactamase_B_2"/>
    <property type="match status" value="1"/>
</dbReference>
<protein>
    <submittedName>
        <fullName evidence="9">RNase J family beta-CASP ribonuclease</fullName>
    </submittedName>
</protein>
<evidence type="ECO:0000256" key="5">
    <source>
        <dbReference type="ARBA" id="ARBA00022839"/>
    </source>
</evidence>
<evidence type="ECO:0000313" key="9">
    <source>
        <dbReference type="EMBL" id="OLU46271.1"/>
    </source>
</evidence>
<dbReference type="RefSeq" id="WP_067556183.1">
    <property type="nucleotide sequence ID" value="NZ_CAJTBG010000013.1"/>
</dbReference>
<evidence type="ECO:0000256" key="2">
    <source>
        <dbReference type="ARBA" id="ARBA00022723"/>
    </source>
</evidence>
<dbReference type="Gene3D" id="3.60.15.10">
    <property type="entry name" value="Ribonuclease Z/Hydroxyacylglutathione hydrolase-like"/>
    <property type="match status" value="1"/>
</dbReference>
<keyword evidence="1" id="KW-0540">Nuclease</keyword>
<reference evidence="9 11" key="2">
    <citation type="submission" date="2016-11" db="EMBL/GenBank/DDBJ databases">
        <title>Description of two novel members of the family Erysipelotrichaceae: Ileibacterium lipovorans gen. nov., sp. nov. and Dubosiella newyorkensis, gen. nov., sp. nov.</title>
        <authorList>
            <person name="Cox L.M."/>
            <person name="Sohn J."/>
            <person name="Tyrrell K.L."/>
            <person name="Citron D.M."/>
            <person name="Lawson P.A."/>
            <person name="Patel N.B."/>
            <person name="Iizumi T."/>
            <person name="Perez-Perez G.I."/>
            <person name="Goldstein E.J."/>
            <person name="Blaser M.J."/>
        </authorList>
    </citation>
    <scope>NUCLEOTIDE SEQUENCE [LARGE SCALE GENOMIC DNA]</scope>
    <source>
        <strain evidence="9 11">NYU-BL-K8</strain>
    </source>
</reference>
<evidence type="ECO:0000256" key="4">
    <source>
        <dbReference type="ARBA" id="ARBA00022833"/>
    </source>
</evidence>
<dbReference type="PANTHER" id="PTHR43694">
    <property type="entry name" value="RIBONUCLEASE J"/>
    <property type="match status" value="1"/>
</dbReference>
<keyword evidence="6" id="KW-0694">RNA-binding</keyword>
<dbReference type="InterPro" id="IPR001279">
    <property type="entry name" value="Metallo-B-lactamas"/>
</dbReference>
<dbReference type="STRING" id="1702221.AALO17_10350"/>
<dbReference type="Gene3D" id="3.40.50.10710">
    <property type="entry name" value="Metallo-hydrolase/oxidoreductase"/>
    <property type="match status" value="1"/>
</dbReference>
<keyword evidence="2" id="KW-0479">Metal-binding</keyword>